<evidence type="ECO:0000313" key="3">
    <source>
        <dbReference type="Proteomes" id="UP000542776"/>
    </source>
</evidence>
<organism evidence="2 3">
    <name type="scientific">Aureimonas pseudogalii</name>
    <dbReference type="NCBI Taxonomy" id="1744844"/>
    <lineage>
        <taxon>Bacteria</taxon>
        <taxon>Pseudomonadati</taxon>
        <taxon>Pseudomonadota</taxon>
        <taxon>Alphaproteobacteria</taxon>
        <taxon>Hyphomicrobiales</taxon>
        <taxon>Aurantimonadaceae</taxon>
        <taxon>Aureimonas</taxon>
    </lineage>
</organism>
<feature type="transmembrane region" description="Helical" evidence="1">
    <location>
        <begin position="158"/>
        <end position="178"/>
    </location>
</feature>
<comment type="caution">
    <text evidence="2">The sequence shown here is derived from an EMBL/GenBank/DDBJ whole genome shotgun (WGS) entry which is preliminary data.</text>
</comment>
<accession>A0A7W6H955</accession>
<evidence type="ECO:0000313" key="2">
    <source>
        <dbReference type="EMBL" id="MBB4000891.1"/>
    </source>
</evidence>
<keyword evidence="3" id="KW-1185">Reference proteome</keyword>
<keyword evidence="1" id="KW-0812">Transmembrane</keyword>
<reference evidence="2 3" key="1">
    <citation type="submission" date="2020-08" db="EMBL/GenBank/DDBJ databases">
        <title>Genomic Encyclopedia of Type Strains, Phase IV (KMG-IV): sequencing the most valuable type-strain genomes for metagenomic binning, comparative biology and taxonomic classification.</title>
        <authorList>
            <person name="Goeker M."/>
        </authorList>
    </citation>
    <scope>NUCLEOTIDE SEQUENCE [LARGE SCALE GENOMIC DNA]</scope>
    <source>
        <strain evidence="2 3">DSM 102238</strain>
    </source>
</reference>
<dbReference type="AlphaFoldDB" id="A0A7W6H955"/>
<proteinExistence type="predicted"/>
<dbReference type="EMBL" id="JACIEK010000037">
    <property type="protein sequence ID" value="MBB4000891.1"/>
    <property type="molecule type" value="Genomic_DNA"/>
</dbReference>
<keyword evidence="1" id="KW-1133">Transmembrane helix</keyword>
<name>A0A7W6H955_9HYPH</name>
<gene>
    <name evidence="2" type="ORF">GGR04_004772</name>
</gene>
<protein>
    <submittedName>
        <fullName evidence="2">Uncharacterized protein</fullName>
    </submittedName>
</protein>
<feature type="transmembrane region" description="Helical" evidence="1">
    <location>
        <begin position="190"/>
        <end position="209"/>
    </location>
</feature>
<feature type="transmembrane region" description="Helical" evidence="1">
    <location>
        <begin position="42"/>
        <end position="64"/>
    </location>
</feature>
<sequence length="225" mass="25934">MLVNIIFFLFYVLLSYFIGPVSNIFLYIFVVNRQVGNEKQNIPVATFVLFLAFSPYILSSFVFIQVDNSTLTWVEHVFYSFTEYNDLRGKWFNLANENATGFVLDPRTLHELHRFMLYSLISNAFLVLTAIIHSIFYDGIFNSLVSKQDNRGNILPGRGIVLLIFPIVIFTIASLQPISVGDHYNRKSAAFWACFPSFSYIVTIIVAALDRKRRIANQYRKGEIQ</sequence>
<dbReference type="RefSeq" id="WP_183202978.1">
    <property type="nucleotide sequence ID" value="NZ_JACIEK010000037.1"/>
</dbReference>
<feature type="transmembrane region" description="Helical" evidence="1">
    <location>
        <begin position="115"/>
        <end position="137"/>
    </location>
</feature>
<keyword evidence="1" id="KW-0472">Membrane</keyword>
<dbReference type="Proteomes" id="UP000542776">
    <property type="component" value="Unassembled WGS sequence"/>
</dbReference>
<feature type="transmembrane region" description="Helical" evidence="1">
    <location>
        <begin position="6"/>
        <end position="30"/>
    </location>
</feature>
<evidence type="ECO:0000256" key="1">
    <source>
        <dbReference type="SAM" id="Phobius"/>
    </source>
</evidence>